<dbReference type="VEuPathDB" id="TriTrypDB:C3747_102g158"/>
<comment type="caution">
    <text evidence="3">The sequence shown here is derived from an EMBL/GenBank/DDBJ whole genome shotgun (WGS) entry which is preliminary data.</text>
</comment>
<evidence type="ECO:0000313" key="4">
    <source>
        <dbReference type="Proteomes" id="UP000246078"/>
    </source>
</evidence>
<name>A0A2V2WFF3_TRYCR</name>
<dbReference type="AlphaFoldDB" id="A0A2V2WFF3"/>
<reference evidence="3 4" key="1">
    <citation type="journal article" date="2018" name="Microb. Genom.">
        <title>Expanding an expanded genome: long-read sequencing of Trypanosoma cruzi.</title>
        <authorList>
            <person name="Berna L."/>
            <person name="Rodriguez M."/>
            <person name="Chiribao M.L."/>
            <person name="Parodi-Talice A."/>
            <person name="Pita S."/>
            <person name="Rijo G."/>
            <person name="Alvarez-Valin F."/>
            <person name="Robello C."/>
        </authorList>
    </citation>
    <scope>NUCLEOTIDE SEQUENCE [LARGE SCALE GENOMIC DNA]</scope>
    <source>
        <strain evidence="3 4">TCC</strain>
    </source>
</reference>
<dbReference type="VEuPathDB" id="TriTrypDB:TcBrA4_0156930"/>
<evidence type="ECO:0000256" key="1">
    <source>
        <dbReference type="SAM" id="MobiDB-lite"/>
    </source>
</evidence>
<dbReference type="InterPro" id="IPR056000">
    <property type="entry name" value="DUF7578"/>
</dbReference>
<proteinExistence type="predicted"/>
<sequence length="267" mass="30382">MLHRTGVVMAPRGGIPGDGSDAATRRGVEGTQQPKWTMSSSVEEILQEGNTSSTDMMLNDFLRNYVGGRAAVGEDHNVTMQVFVQEPDAYVQDQQLLEEILNLTAYQVYKLHHEGVFFLEQWRDYEGKDTITPIARGKLNAALTQILKEERQRRAQEMKFTISSTIEDVLFKGRVRVNEMRLNDFLTMELGGRGVVATNRGVLLKEFFKDPNKYIRDKGVLKEIQASGHYLSMQRAVREEMDMEEVLRKLCDEGVNNLPGGQKLLRR</sequence>
<gene>
    <name evidence="3" type="ORF">C3747_102g158</name>
</gene>
<organism evidence="3 4">
    <name type="scientific">Trypanosoma cruzi</name>
    <dbReference type="NCBI Taxonomy" id="5693"/>
    <lineage>
        <taxon>Eukaryota</taxon>
        <taxon>Discoba</taxon>
        <taxon>Euglenozoa</taxon>
        <taxon>Kinetoplastea</taxon>
        <taxon>Metakinetoplastina</taxon>
        <taxon>Trypanosomatida</taxon>
        <taxon>Trypanosomatidae</taxon>
        <taxon>Trypanosoma</taxon>
        <taxon>Schizotrypanum</taxon>
    </lineage>
</organism>
<dbReference type="Pfam" id="PF24466">
    <property type="entry name" value="DUF7578"/>
    <property type="match status" value="2"/>
</dbReference>
<dbReference type="InterPro" id="IPR006518">
    <property type="entry name" value="Trypano_RHS"/>
</dbReference>
<dbReference type="VEuPathDB" id="TriTrypDB:Tc_MARK_882"/>
<protein>
    <submittedName>
        <fullName evidence="3">Putative retrotransposon hot spot (RHS) protein</fullName>
    </submittedName>
</protein>
<dbReference type="VEuPathDB" id="TriTrypDB:C4B63_403g3"/>
<evidence type="ECO:0000259" key="2">
    <source>
        <dbReference type="Pfam" id="PF24466"/>
    </source>
</evidence>
<accession>A0A2V2WFF3</accession>
<dbReference type="VEuPathDB" id="TriTrypDB:TcCL_ESM11552"/>
<dbReference type="EMBL" id="PRFC01000102">
    <property type="protein sequence ID" value="PWV07360.1"/>
    <property type="molecule type" value="Genomic_DNA"/>
</dbReference>
<dbReference type="Proteomes" id="UP000246078">
    <property type="component" value="Unassembled WGS sequence"/>
</dbReference>
<feature type="domain" description="DUF7578" evidence="2">
    <location>
        <begin position="54"/>
        <end position="114"/>
    </location>
</feature>
<dbReference type="VEuPathDB" id="TriTrypDB:ECC02_005199"/>
<feature type="region of interest" description="Disordered" evidence="1">
    <location>
        <begin position="1"/>
        <end position="34"/>
    </location>
</feature>
<evidence type="ECO:0000313" key="3">
    <source>
        <dbReference type="EMBL" id="PWV07360.1"/>
    </source>
</evidence>
<dbReference type="NCBIfam" id="TIGR01631">
    <property type="entry name" value="Trypano_RHS"/>
    <property type="match status" value="1"/>
</dbReference>
<feature type="domain" description="DUF7578" evidence="2">
    <location>
        <begin position="176"/>
        <end position="240"/>
    </location>
</feature>
<dbReference type="VEuPathDB" id="TriTrypDB:TcG_12385"/>